<evidence type="ECO:0000313" key="3">
    <source>
        <dbReference type="EMBL" id="MCG2623736.1"/>
    </source>
</evidence>
<feature type="domain" description="CHAD" evidence="2">
    <location>
        <begin position="216"/>
        <end position="501"/>
    </location>
</feature>
<dbReference type="CDD" id="cd07374">
    <property type="entry name" value="CYTH-like_Pase"/>
    <property type="match status" value="1"/>
</dbReference>
<reference evidence="3" key="1">
    <citation type="submission" date="2022-01" db="EMBL/GenBank/DDBJ databases">
        <authorList>
            <person name="Jo J.-H."/>
            <person name="Im W.-T."/>
        </authorList>
    </citation>
    <scope>NUCLEOTIDE SEQUENCE</scope>
    <source>
        <strain evidence="3">I2-34</strain>
    </source>
</reference>
<dbReference type="InterPro" id="IPR007899">
    <property type="entry name" value="CHAD_dom"/>
</dbReference>
<evidence type="ECO:0000259" key="1">
    <source>
        <dbReference type="PROSITE" id="PS51707"/>
    </source>
</evidence>
<protein>
    <submittedName>
        <fullName evidence="3">CYTH and CHAD domain-containing protein</fullName>
    </submittedName>
</protein>
<keyword evidence="4" id="KW-1185">Reference proteome</keyword>
<dbReference type="EMBL" id="JAKLTQ010000016">
    <property type="protein sequence ID" value="MCG2623736.1"/>
    <property type="molecule type" value="Genomic_DNA"/>
</dbReference>
<dbReference type="Pfam" id="PF05235">
    <property type="entry name" value="CHAD"/>
    <property type="match status" value="1"/>
</dbReference>
<feature type="domain" description="CYTH" evidence="1">
    <location>
        <begin position="8"/>
        <end position="202"/>
    </location>
</feature>
<comment type="caution">
    <text evidence="3">The sequence shown here is derived from an EMBL/GenBank/DDBJ whole genome shotgun (WGS) entry which is preliminary data.</text>
</comment>
<dbReference type="Gene3D" id="2.40.320.10">
    <property type="entry name" value="Hypothetical Protein Pfu-838710-001"/>
    <property type="match status" value="1"/>
</dbReference>
<dbReference type="PROSITE" id="PS51707">
    <property type="entry name" value="CYTH"/>
    <property type="match status" value="1"/>
</dbReference>
<dbReference type="InterPro" id="IPR023577">
    <property type="entry name" value="CYTH_domain"/>
</dbReference>
<sequence length="506" mass="56500">MATTSENMIEIEQKYAVDEATPLPLLHELPGVDRVEQPVEHRLEAVYFDTQGLVLAANRITLRRRTGGDDAGWHLKLPEGSDGRREIREPLGEDPELVPKPLLQWVRVYVRDEALAPIARLQTRRVVHRLRGTDGILADVSDDHVRAETLGPGAGSTQWREWEIELVDGQRELLESAQAMFAEAGVRPAPHESKLAHALGDRPLEAEPEAPQPRRKGAAADVVLAYLHQQVSQLKLQDPQVRHDVPDALHQMRVATRRMRSSLATYRKLLDTNTVNQLRDELKWLAGVLGAARDAEVMHDRLRGLVSLEPAELVMGPVERRIDLELESDYNTAHANVLEVLDQQRYFRLLDALESLLAEPPLTDLASKPAHKVVPKLVKHDMKRLRKAVKATENLTDPGNEDPALHETRKCAKRLRYAAEAAEPVGGKRAARLAEAAHTVQKVLGDHQDSVVDRGLLQRLGGNAFLAGENGFTFGRLHGLEQAAAARSEAKFRRKWDKFPSASLKK</sequence>
<dbReference type="PANTHER" id="PTHR39339:SF1">
    <property type="entry name" value="CHAD DOMAIN-CONTAINING PROTEIN"/>
    <property type="match status" value="1"/>
</dbReference>
<evidence type="ECO:0000259" key="2">
    <source>
        <dbReference type="PROSITE" id="PS51708"/>
    </source>
</evidence>
<name>A0ABS9LAW6_9MICC</name>
<dbReference type="SMART" id="SM00880">
    <property type="entry name" value="CHAD"/>
    <property type="match status" value="1"/>
</dbReference>
<dbReference type="InterPro" id="IPR038186">
    <property type="entry name" value="CHAD_dom_sf"/>
</dbReference>
<dbReference type="SMART" id="SM01118">
    <property type="entry name" value="CYTH"/>
    <property type="match status" value="1"/>
</dbReference>
<gene>
    <name evidence="3" type="ORF">LVY72_17720</name>
</gene>
<dbReference type="Pfam" id="PF01928">
    <property type="entry name" value="CYTH"/>
    <property type="match status" value="1"/>
</dbReference>
<dbReference type="SUPFAM" id="SSF55154">
    <property type="entry name" value="CYTH-like phosphatases"/>
    <property type="match status" value="1"/>
</dbReference>
<evidence type="ECO:0000313" key="4">
    <source>
        <dbReference type="Proteomes" id="UP001165368"/>
    </source>
</evidence>
<dbReference type="InterPro" id="IPR033469">
    <property type="entry name" value="CYTH-like_dom_sf"/>
</dbReference>
<organism evidence="3 4">
    <name type="scientific">Arthrobacter hankyongi</name>
    <dbReference type="NCBI Taxonomy" id="2904801"/>
    <lineage>
        <taxon>Bacteria</taxon>
        <taxon>Bacillati</taxon>
        <taxon>Actinomycetota</taxon>
        <taxon>Actinomycetes</taxon>
        <taxon>Micrococcales</taxon>
        <taxon>Micrococcaceae</taxon>
        <taxon>Arthrobacter</taxon>
    </lineage>
</organism>
<dbReference type="Gene3D" id="1.40.20.10">
    <property type="entry name" value="CHAD domain"/>
    <property type="match status" value="1"/>
</dbReference>
<dbReference type="PROSITE" id="PS51708">
    <property type="entry name" value="CHAD"/>
    <property type="match status" value="1"/>
</dbReference>
<dbReference type="Proteomes" id="UP001165368">
    <property type="component" value="Unassembled WGS sequence"/>
</dbReference>
<proteinExistence type="predicted"/>
<dbReference type="PANTHER" id="PTHR39339">
    <property type="entry name" value="SLR1444 PROTEIN"/>
    <property type="match status" value="1"/>
</dbReference>
<dbReference type="RefSeq" id="WP_237823641.1">
    <property type="nucleotide sequence ID" value="NZ_JAKLTQ010000016.1"/>
</dbReference>
<accession>A0ABS9LAW6</accession>